<reference evidence="2 3" key="1">
    <citation type="journal article" date="2019" name="PLoS ONE">
        <title>Comparative genome analysis indicates high evolutionary potential of pathogenicity genes in Colletotrichum tanaceti.</title>
        <authorList>
            <person name="Lelwala R.V."/>
            <person name="Korhonen P.K."/>
            <person name="Young N.D."/>
            <person name="Scott J.B."/>
            <person name="Ades P.A."/>
            <person name="Gasser R.B."/>
            <person name="Taylor P.W.J."/>
        </authorList>
    </citation>
    <scope>NUCLEOTIDE SEQUENCE [LARGE SCALE GENOMIC DNA]</scope>
    <source>
        <strain evidence="2">BRIP57314</strain>
    </source>
</reference>
<evidence type="ECO:0000256" key="1">
    <source>
        <dbReference type="SAM" id="MobiDB-lite"/>
    </source>
</evidence>
<protein>
    <submittedName>
        <fullName evidence="2">Uncharacterized protein</fullName>
    </submittedName>
</protein>
<proteinExistence type="predicted"/>
<keyword evidence="3" id="KW-1185">Reference proteome</keyword>
<dbReference type="Proteomes" id="UP000310108">
    <property type="component" value="Unassembled WGS sequence"/>
</dbReference>
<name>A0A4U6XDS4_9PEZI</name>
<gene>
    <name evidence="2" type="ORF">CTA1_2858</name>
</gene>
<feature type="compositionally biased region" description="Basic and acidic residues" evidence="1">
    <location>
        <begin position="458"/>
        <end position="474"/>
    </location>
</feature>
<organism evidence="2 3">
    <name type="scientific">Colletotrichum tanaceti</name>
    <dbReference type="NCBI Taxonomy" id="1306861"/>
    <lineage>
        <taxon>Eukaryota</taxon>
        <taxon>Fungi</taxon>
        <taxon>Dikarya</taxon>
        <taxon>Ascomycota</taxon>
        <taxon>Pezizomycotina</taxon>
        <taxon>Sordariomycetes</taxon>
        <taxon>Hypocreomycetidae</taxon>
        <taxon>Glomerellales</taxon>
        <taxon>Glomerellaceae</taxon>
        <taxon>Colletotrichum</taxon>
        <taxon>Colletotrichum destructivum species complex</taxon>
    </lineage>
</organism>
<feature type="region of interest" description="Disordered" evidence="1">
    <location>
        <begin position="195"/>
        <end position="218"/>
    </location>
</feature>
<accession>A0A4U6XDS4</accession>
<sequence length="532" mass="58366">MIIQPRVSSPEQVAGVQPVLDLLQPSQRLLAIQPRVSSPEQVAGVQPVLDLLQPSQRLLAVRGHPVHVLLGTQVAVPVGQRETLPRQVVHQAVRPPLVPVELGRLRRRVDHARRGGRDVVPRAQRVAGARVLVERPAMRAVDDGRARRPWGRVLPQGAGHLWREAFKRAQARPPVDVVRRGDRLEEGVVVDCVQKKKRRRKKNKRKKKRRNKNKRKKRYLTCRNRVEHRCPESLHLVQKRPTVIEVLVLRRPGKQPRDDGPDARQRHVGHLAREVDRHLLLELAVPGQHVAGLFAGEPEKPGQEARLGIQLDPELDHDAKVAVAGSAQGPEQVIAVVVVVVVAVVSMVVVRVDDLAAREHDAGAEDLVDAQPVERARVAVPAPEGPAGHAHRRTPAVGREEAVLLEEPREVDAQDAAADPGPRPVLRDGDAVHAPHVDHDPVSPLRLCGGQVVPAAPDAERDPPGAHLPDDGRDLGFCPGTDDGQGLLRHARVEERPDVLVALGGEGVYQELGMPLGEVSQLRRIRNQLVSG</sequence>
<dbReference type="EMBL" id="PJEX01000161">
    <property type="protein sequence ID" value="TKW53938.1"/>
    <property type="molecule type" value="Genomic_DNA"/>
</dbReference>
<evidence type="ECO:0000313" key="2">
    <source>
        <dbReference type="EMBL" id="TKW53938.1"/>
    </source>
</evidence>
<comment type="caution">
    <text evidence="2">The sequence shown here is derived from an EMBL/GenBank/DDBJ whole genome shotgun (WGS) entry which is preliminary data.</text>
</comment>
<dbReference type="AlphaFoldDB" id="A0A4U6XDS4"/>
<feature type="region of interest" description="Disordered" evidence="1">
    <location>
        <begin position="455"/>
        <end position="475"/>
    </location>
</feature>
<evidence type="ECO:0000313" key="3">
    <source>
        <dbReference type="Proteomes" id="UP000310108"/>
    </source>
</evidence>